<proteinExistence type="predicted"/>
<keyword evidence="2" id="KW-0472">Membrane</keyword>
<feature type="transmembrane region" description="Helical" evidence="2">
    <location>
        <begin position="22"/>
        <end position="44"/>
    </location>
</feature>
<feature type="region of interest" description="Disordered" evidence="1">
    <location>
        <begin position="51"/>
        <end position="104"/>
    </location>
</feature>
<reference evidence="4" key="1">
    <citation type="journal article" date="2019" name="Int. J. Syst. Evol. Microbiol.">
        <title>The Global Catalogue of Microorganisms (GCM) 10K type strain sequencing project: providing services to taxonomists for standard genome sequencing and annotation.</title>
        <authorList>
            <consortium name="The Broad Institute Genomics Platform"/>
            <consortium name="The Broad Institute Genome Sequencing Center for Infectious Disease"/>
            <person name="Wu L."/>
            <person name="Ma J."/>
        </authorList>
    </citation>
    <scope>NUCLEOTIDE SEQUENCE [LARGE SCALE GENOMIC DNA]</scope>
    <source>
        <strain evidence="4">NBRC 106310</strain>
    </source>
</reference>
<evidence type="ECO:0000256" key="1">
    <source>
        <dbReference type="SAM" id="MobiDB-lite"/>
    </source>
</evidence>
<protein>
    <submittedName>
        <fullName evidence="3">Uncharacterized protein</fullName>
    </submittedName>
</protein>
<organism evidence="3 4">
    <name type="scientific">Microbacterium suwonense</name>
    <dbReference type="NCBI Taxonomy" id="683047"/>
    <lineage>
        <taxon>Bacteria</taxon>
        <taxon>Bacillati</taxon>
        <taxon>Actinomycetota</taxon>
        <taxon>Actinomycetes</taxon>
        <taxon>Micrococcales</taxon>
        <taxon>Microbacteriaceae</taxon>
        <taxon>Microbacterium</taxon>
    </lineage>
</organism>
<feature type="compositionally biased region" description="Low complexity" evidence="1">
    <location>
        <begin position="51"/>
        <end position="89"/>
    </location>
</feature>
<gene>
    <name evidence="3" type="ORF">GCM10025863_13850</name>
</gene>
<evidence type="ECO:0000313" key="3">
    <source>
        <dbReference type="EMBL" id="BDZ38771.1"/>
    </source>
</evidence>
<keyword evidence="2" id="KW-0812">Transmembrane</keyword>
<keyword evidence="4" id="KW-1185">Reference proteome</keyword>
<dbReference type="Proteomes" id="UP001321543">
    <property type="component" value="Chromosome"/>
</dbReference>
<evidence type="ECO:0000313" key="4">
    <source>
        <dbReference type="Proteomes" id="UP001321543"/>
    </source>
</evidence>
<dbReference type="EMBL" id="AP027728">
    <property type="protein sequence ID" value="BDZ38771.1"/>
    <property type="molecule type" value="Genomic_DNA"/>
</dbReference>
<keyword evidence="2" id="KW-1133">Transmembrane helix</keyword>
<name>A0ABM8FTF0_9MICO</name>
<evidence type="ECO:0000256" key="2">
    <source>
        <dbReference type="SAM" id="Phobius"/>
    </source>
</evidence>
<dbReference type="RefSeq" id="WP_378760371.1">
    <property type="nucleotide sequence ID" value="NZ_JBHSLY010000001.1"/>
</dbReference>
<sequence>MSEPQPEYVWAHSEDKPKRGRVWLIVVLAVVAVAIAAVVFWLFLRPGAPLAQPTPTSSATPSSSPPATATAAPTPTATVSSSPEASPTPIDTPPPAPDPSIEAFRGQVGGWLDDALTGLDIVSDSSGQDALSVIDNLRGDAQRLAEASAPSSISADWRSGVSDYGDRLTDLRQAVSSGSGTSVEAARSAAQHLRDLVGI</sequence>
<accession>A0ABM8FTF0</accession>